<keyword evidence="1" id="KW-0732">Signal</keyword>
<feature type="domain" description="SsuA/THI5-like" evidence="2">
    <location>
        <begin position="57"/>
        <end position="259"/>
    </location>
</feature>
<dbReference type="Gene3D" id="3.40.190.10">
    <property type="entry name" value="Periplasmic binding protein-like II"/>
    <property type="match status" value="2"/>
</dbReference>
<sequence length="333" mass="36839">MDRKLVAVLAGAAALVSSTAFAMTKEEEDAAWKKEPAYGRVINVGYNGGLCLGTFGIADIKGFYAEEGLKVKITRMTKDVDAIGTGKVDVVGGHIAKFIIPAVNGVRMKFTTGIHTGCKSLYVPAKGDIKSTKDLVGKTVAVPNGIGDSDQNIAMRFFSRDGISPFRDIKWKVVEAGVSIMAMQNGEIEAALLEDQFARRFLDDGTLRIVRSLTYDDDFKKEACCVHAVNLDFYNENPITVKKLTRAHEKASQWILDNIDESVRLLLDHKYVTGGFDLVQSIQKTLDYGISDQATEETLRLIIRDYQGFGILDPRLDPDKILKKIWDPVLQRD</sequence>
<organism evidence="3 4">
    <name type="scientific">Pyramidobacter porci</name>
    <dbReference type="NCBI Taxonomy" id="2605789"/>
    <lineage>
        <taxon>Bacteria</taxon>
        <taxon>Thermotogati</taxon>
        <taxon>Synergistota</taxon>
        <taxon>Synergistia</taxon>
        <taxon>Synergistales</taxon>
        <taxon>Dethiosulfovibrionaceae</taxon>
        <taxon>Pyramidobacter</taxon>
    </lineage>
</organism>
<reference evidence="3 4" key="1">
    <citation type="submission" date="2019-08" db="EMBL/GenBank/DDBJ databases">
        <title>In-depth cultivation of the pig gut microbiome towards novel bacterial diversity and tailored functional studies.</title>
        <authorList>
            <person name="Wylensek D."/>
            <person name="Hitch T.C.A."/>
            <person name="Clavel T."/>
        </authorList>
    </citation>
    <scope>NUCLEOTIDE SEQUENCE [LARGE SCALE GENOMIC DNA]</scope>
    <source>
        <strain evidence="3 4">SM-530-WT-4B</strain>
    </source>
</reference>
<dbReference type="AlphaFoldDB" id="A0A6L5YCJ4"/>
<name>A0A6L5YCJ4_9BACT</name>
<gene>
    <name evidence="3" type="ORF">FYJ74_07745</name>
</gene>
<feature type="chain" id="PRO_5026896880" evidence="1">
    <location>
        <begin position="23"/>
        <end position="333"/>
    </location>
</feature>
<evidence type="ECO:0000259" key="2">
    <source>
        <dbReference type="Pfam" id="PF09084"/>
    </source>
</evidence>
<accession>A0A6L5YCJ4</accession>
<dbReference type="EMBL" id="VUNH01000007">
    <property type="protein sequence ID" value="MST55920.1"/>
    <property type="molecule type" value="Genomic_DNA"/>
</dbReference>
<keyword evidence="4" id="KW-1185">Reference proteome</keyword>
<evidence type="ECO:0000256" key="1">
    <source>
        <dbReference type="SAM" id="SignalP"/>
    </source>
</evidence>
<comment type="caution">
    <text evidence="3">The sequence shown here is derived from an EMBL/GenBank/DDBJ whole genome shotgun (WGS) entry which is preliminary data.</text>
</comment>
<evidence type="ECO:0000313" key="3">
    <source>
        <dbReference type="EMBL" id="MST55920.1"/>
    </source>
</evidence>
<dbReference type="SUPFAM" id="SSF53850">
    <property type="entry name" value="Periplasmic binding protein-like II"/>
    <property type="match status" value="1"/>
</dbReference>
<protein>
    <submittedName>
        <fullName evidence="3">ABC transporter substrate-binding protein</fullName>
    </submittedName>
</protein>
<dbReference type="RefSeq" id="WP_154529004.1">
    <property type="nucleotide sequence ID" value="NZ_VUNH01000007.1"/>
</dbReference>
<dbReference type="Proteomes" id="UP000473699">
    <property type="component" value="Unassembled WGS sequence"/>
</dbReference>
<evidence type="ECO:0000313" key="4">
    <source>
        <dbReference type="Proteomes" id="UP000473699"/>
    </source>
</evidence>
<feature type="signal peptide" evidence="1">
    <location>
        <begin position="1"/>
        <end position="22"/>
    </location>
</feature>
<proteinExistence type="predicted"/>
<dbReference type="Pfam" id="PF09084">
    <property type="entry name" value="NMT1"/>
    <property type="match status" value="1"/>
</dbReference>
<dbReference type="InterPro" id="IPR015168">
    <property type="entry name" value="SsuA/THI5"/>
</dbReference>
<dbReference type="PANTHER" id="PTHR30024">
    <property type="entry name" value="ALIPHATIC SULFONATES-BINDING PROTEIN-RELATED"/>
    <property type="match status" value="1"/>
</dbReference>